<evidence type="ECO:0000313" key="3">
    <source>
        <dbReference type="Proteomes" id="UP000530850"/>
    </source>
</evidence>
<evidence type="ECO:0000313" key="2">
    <source>
        <dbReference type="EMBL" id="MBB3171760.1"/>
    </source>
</evidence>
<dbReference type="Gene3D" id="3.40.50.2020">
    <property type="match status" value="1"/>
</dbReference>
<dbReference type="EC" id="2.4.2.9" evidence="2"/>
<proteinExistence type="predicted"/>
<dbReference type="AlphaFoldDB" id="A0A7W5D406"/>
<dbReference type="Pfam" id="PF00156">
    <property type="entry name" value="Pribosyltran"/>
    <property type="match status" value="1"/>
</dbReference>
<dbReference type="InterPro" id="IPR050137">
    <property type="entry name" value="PyrR_bifunctional"/>
</dbReference>
<dbReference type="GO" id="GO:0004845">
    <property type="term" value="F:uracil phosphoribosyltransferase activity"/>
    <property type="evidence" value="ECO:0007669"/>
    <property type="project" value="UniProtKB-EC"/>
</dbReference>
<dbReference type="SUPFAM" id="SSF53271">
    <property type="entry name" value="PRTase-like"/>
    <property type="match status" value="1"/>
</dbReference>
<dbReference type="RefSeq" id="WP_161555317.1">
    <property type="nucleotide sequence ID" value="NZ_JACHYA010000005.1"/>
</dbReference>
<evidence type="ECO:0000259" key="1">
    <source>
        <dbReference type="Pfam" id="PF00156"/>
    </source>
</evidence>
<comment type="caution">
    <text evidence="2">The sequence shown here is derived from an EMBL/GenBank/DDBJ whole genome shotgun (WGS) entry which is preliminary data.</text>
</comment>
<reference evidence="2 3" key="1">
    <citation type="submission" date="2020-08" db="EMBL/GenBank/DDBJ databases">
        <title>Sequencing the genomes of 1000 actinobacteria strains.</title>
        <authorList>
            <person name="Klenk H.-P."/>
        </authorList>
    </citation>
    <scope>NUCLEOTIDE SEQUENCE [LARGE SCALE GENOMIC DNA]</scope>
    <source>
        <strain evidence="2 3">DSM 22242</strain>
    </source>
</reference>
<dbReference type="GeneID" id="93356963"/>
<accession>A0A7W5D406</accession>
<feature type="domain" description="Phosphoribosyltransferase" evidence="1">
    <location>
        <begin position="6"/>
        <end position="151"/>
    </location>
</feature>
<keyword evidence="2" id="KW-0808">Transferase</keyword>
<dbReference type="PANTHER" id="PTHR11608">
    <property type="entry name" value="BIFUNCTIONAL PROTEIN PYRR"/>
    <property type="match status" value="1"/>
</dbReference>
<name>A0A7W5D406_9ACTN</name>
<gene>
    <name evidence="2" type="ORF">FHR31_001586</name>
</gene>
<dbReference type="InterPro" id="IPR000836">
    <property type="entry name" value="PRTase_dom"/>
</dbReference>
<sequence length="194" mass="20315">MQIKTEIKDTCLSGGDIRRMIAAMVQQLVPGEEFAGSLVLVGLNARGSAVAKRLARDVALLCGVQPPVGRLEIAFKGAQGALGANDARADDDRCASDLEVRSVDVPFCIDGATVVVVDDVAFTGATARKALDVLCGIGAPASLQLAVLVDRQFPAPAACPDVVGVRLDVSADERLLVFLEEIDGFSEVLVRRGK</sequence>
<protein>
    <submittedName>
        <fullName evidence="2">Pyrimidine operon attenuation protein/uracil phosphoribosyltransferase</fullName>
        <ecNumber evidence="2">2.4.2.9</ecNumber>
    </submittedName>
</protein>
<dbReference type="InterPro" id="IPR029057">
    <property type="entry name" value="PRTase-like"/>
</dbReference>
<organism evidence="2 3">
    <name type="scientific">Parvibacter caecicola</name>
    <dbReference type="NCBI Taxonomy" id="747645"/>
    <lineage>
        <taxon>Bacteria</taxon>
        <taxon>Bacillati</taxon>
        <taxon>Actinomycetota</taxon>
        <taxon>Coriobacteriia</taxon>
        <taxon>Coriobacteriales</taxon>
        <taxon>Coriobacteriaceae</taxon>
        <taxon>Parvibacter</taxon>
    </lineage>
</organism>
<keyword evidence="2" id="KW-0328">Glycosyltransferase</keyword>
<dbReference type="EMBL" id="JACHYA010000005">
    <property type="protein sequence ID" value="MBB3171760.1"/>
    <property type="molecule type" value="Genomic_DNA"/>
</dbReference>
<dbReference type="Proteomes" id="UP000530850">
    <property type="component" value="Unassembled WGS sequence"/>
</dbReference>
<dbReference type="PANTHER" id="PTHR11608:SF0">
    <property type="entry name" value="BIFUNCTIONAL PROTEIN PYRR"/>
    <property type="match status" value="1"/>
</dbReference>